<keyword evidence="2" id="KW-0808">Transferase</keyword>
<feature type="compositionally biased region" description="Basic and acidic residues" evidence="12">
    <location>
        <begin position="396"/>
        <end position="406"/>
    </location>
</feature>
<evidence type="ECO:0000256" key="4">
    <source>
        <dbReference type="ARBA" id="ARBA00022771"/>
    </source>
</evidence>
<dbReference type="GO" id="GO:0008270">
    <property type="term" value="F:zinc ion binding"/>
    <property type="evidence" value="ECO:0007669"/>
    <property type="project" value="UniProtKB-KW"/>
</dbReference>
<evidence type="ECO:0000256" key="9">
    <source>
        <dbReference type="ARBA" id="ARBA00023163"/>
    </source>
</evidence>
<evidence type="ECO:0000256" key="8">
    <source>
        <dbReference type="ARBA" id="ARBA00023125"/>
    </source>
</evidence>
<keyword evidence="6" id="KW-0805">Transcription regulation</keyword>
<keyword evidence="7" id="KW-0103">Bromodomain</keyword>
<dbReference type="Proteomes" id="UP000187406">
    <property type="component" value="Unassembled WGS sequence"/>
</dbReference>
<dbReference type="GO" id="GO:0048731">
    <property type="term" value="P:system development"/>
    <property type="evidence" value="ECO:0007669"/>
    <property type="project" value="UniProtKB-ARBA"/>
</dbReference>
<dbReference type="SUPFAM" id="SSF57903">
    <property type="entry name" value="FYVE/PHD zinc finger"/>
    <property type="match status" value="1"/>
</dbReference>
<dbReference type="OrthoDB" id="1903104at2759"/>
<name>A0A1Q3CEU3_CEPFO</name>
<organism evidence="14 15">
    <name type="scientific">Cephalotus follicularis</name>
    <name type="common">Albany pitcher plant</name>
    <dbReference type="NCBI Taxonomy" id="3775"/>
    <lineage>
        <taxon>Eukaryota</taxon>
        <taxon>Viridiplantae</taxon>
        <taxon>Streptophyta</taxon>
        <taxon>Embryophyta</taxon>
        <taxon>Tracheophyta</taxon>
        <taxon>Spermatophyta</taxon>
        <taxon>Magnoliopsida</taxon>
        <taxon>eudicotyledons</taxon>
        <taxon>Gunneridae</taxon>
        <taxon>Pentapetalae</taxon>
        <taxon>rosids</taxon>
        <taxon>fabids</taxon>
        <taxon>Oxalidales</taxon>
        <taxon>Cephalotaceae</taxon>
        <taxon>Cephalotus</taxon>
    </lineage>
</organism>
<evidence type="ECO:0000256" key="1">
    <source>
        <dbReference type="ARBA" id="ARBA00004123"/>
    </source>
</evidence>
<evidence type="ECO:0000256" key="6">
    <source>
        <dbReference type="ARBA" id="ARBA00023015"/>
    </source>
</evidence>
<dbReference type="Pfam" id="PF15612">
    <property type="entry name" value="WHIM1"/>
    <property type="match status" value="1"/>
</dbReference>
<dbReference type="GO" id="GO:0000785">
    <property type="term" value="C:chromatin"/>
    <property type="evidence" value="ECO:0007669"/>
    <property type="project" value="UniProtKB-ARBA"/>
</dbReference>
<feature type="region of interest" description="Disordered" evidence="12">
    <location>
        <begin position="785"/>
        <end position="805"/>
    </location>
</feature>
<keyword evidence="9" id="KW-0804">Transcription</keyword>
<feature type="region of interest" description="Disordered" evidence="12">
    <location>
        <begin position="2014"/>
        <end position="2035"/>
    </location>
</feature>
<evidence type="ECO:0000256" key="10">
    <source>
        <dbReference type="ARBA" id="ARBA00023242"/>
    </source>
</evidence>
<dbReference type="InterPro" id="IPR028941">
    <property type="entry name" value="WHIM2_dom"/>
</dbReference>
<comment type="caution">
    <text evidence="14">The sequence shown here is derived from an EMBL/GenBank/DDBJ whole genome shotgun (WGS) entry which is preliminary data.</text>
</comment>
<dbReference type="InterPro" id="IPR011011">
    <property type="entry name" value="Znf_FYVE_PHD"/>
</dbReference>
<keyword evidence="3" id="KW-0479">Metal-binding</keyword>
<dbReference type="InterPro" id="IPR013083">
    <property type="entry name" value="Znf_RING/FYVE/PHD"/>
</dbReference>
<dbReference type="InterPro" id="IPR019787">
    <property type="entry name" value="Znf_PHD-finger"/>
</dbReference>
<dbReference type="Gene3D" id="1.20.920.10">
    <property type="entry name" value="Bromodomain-like"/>
    <property type="match status" value="1"/>
</dbReference>
<accession>A0A1Q3CEU3</accession>
<dbReference type="InterPro" id="IPR003888">
    <property type="entry name" value="FYrich_N"/>
</dbReference>
<dbReference type="InterPro" id="IPR003889">
    <property type="entry name" value="FYrich_C"/>
</dbReference>
<dbReference type="GO" id="GO:0140993">
    <property type="term" value="F:histone modifying activity"/>
    <property type="evidence" value="ECO:0007669"/>
    <property type="project" value="UniProtKB-ARBA"/>
</dbReference>
<dbReference type="STRING" id="3775.A0A1Q3CEU3"/>
<dbReference type="Gene3D" id="3.30.160.360">
    <property type="match status" value="1"/>
</dbReference>
<dbReference type="Pfam" id="PF15613">
    <property type="entry name" value="WSD"/>
    <property type="match status" value="1"/>
</dbReference>
<comment type="subcellular location">
    <subcellularLocation>
        <location evidence="1">Nucleus</location>
    </subcellularLocation>
</comment>
<feature type="region of interest" description="Disordered" evidence="12">
    <location>
        <begin position="389"/>
        <end position="415"/>
    </location>
</feature>
<keyword evidence="10" id="KW-0539">Nucleus</keyword>
<evidence type="ECO:0000256" key="5">
    <source>
        <dbReference type="ARBA" id="ARBA00022833"/>
    </source>
</evidence>
<dbReference type="PROSITE" id="PS50016">
    <property type="entry name" value="ZF_PHD_2"/>
    <property type="match status" value="1"/>
</dbReference>
<evidence type="ECO:0000256" key="11">
    <source>
        <dbReference type="PROSITE-ProRule" id="PRU00146"/>
    </source>
</evidence>
<keyword evidence="15" id="KW-1185">Reference proteome</keyword>
<evidence type="ECO:0000256" key="2">
    <source>
        <dbReference type="ARBA" id="ARBA00022679"/>
    </source>
</evidence>
<keyword evidence="4 11" id="KW-0863">Zinc-finger</keyword>
<evidence type="ECO:0000256" key="12">
    <source>
        <dbReference type="SAM" id="MobiDB-lite"/>
    </source>
</evidence>
<dbReference type="PROSITE" id="PS01359">
    <property type="entry name" value="ZF_PHD_1"/>
    <property type="match status" value="1"/>
</dbReference>
<keyword evidence="8" id="KW-0238">DNA-binding</keyword>
<protein>
    <submittedName>
        <fullName evidence="14">Bromodomain domain-containing protein/PHD domain-containing protein/MBD domain-containing protein/FYRC domain-containing protein</fullName>
    </submittedName>
</protein>
<evidence type="ECO:0000313" key="14">
    <source>
        <dbReference type="EMBL" id="GAV78749.1"/>
    </source>
</evidence>
<evidence type="ECO:0000256" key="7">
    <source>
        <dbReference type="ARBA" id="ARBA00023117"/>
    </source>
</evidence>
<dbReference type="InParanoid" id="A0A1Q3CEU3"/>
<evidence type="ECO:0000256" key="3">
    <source>
        <dbReference type="ARBA" id="ARBA00022723"/>
    </source>
</evidence>
<dbReference type="InterPro" id="IPR001965">
    <property type="entry name" value="Znf_PHD"/>
</dbReference>
<dbReference type="PROSITE" id="PS51543">
    <property type="entry name" value="FYRC"/>
    <property type="match status" value="1"/>
</dbReference>
<dbReference type="EMBL" id="BDDD01001859">
    <property type="protein sequence ID" value="GAV78749.1"/>
    <property type="molecule type" value="Genomic_DNA"/>
</dbReference>
<evidence type="ECO:0000259" key="13">
    <source>
        <dbReference type="PROSITE" id="PS50016"/>
    </source>
</evidence>
<dbReference type="Pfam" id="PF00628">
    <property type="entry name" value="PHD"/>
    <property type="match status" value="1"/>
</dbReference>
<dbReference type="InterPro" id="IPR019786">
    <property type="entry name" value="Zinc_finger_PHD-type_CS"/>
</dbReference>
<dbReference type="PANTHER" id="PTHR47162:SF10">
    <property type="entry name" value="METHYL-CPG-BINDING DOMAIN-CONTAINING PROTEIN 9 ISOFORM X1"/>
    <property type="match status" value="1"/>
</dbReference>
<gene>
    <name evidence="14" type="ORF">CFOL_v3_22214</name>
</gene>
<dbReference type="CDD" id="cd15519">
    <property type="entry name" value="PHD1_Lid2p_like"/>
    <property type="match status" value="1"/>
</dbReference>
<evidence type="ECO:0000313" key="15">
    <source>
        <dbReference type="Proteomes" id="UP000187406"/>
    </source>
</evidence>
<dbReference type="Gene3D" id="3.30.40.10">
    <property type="entry name" value="Zinc/RING finger domain, C3HC4 (zinc finger)"/>
    <property type="match status" value="1"/>
</dbReference>
<dbReference type="PANTHER" id="PTHR47162">
    <property type="entry name" value="OS02G0192300 PROTEIN"/>
    <property type="match status" value="1"/>
</dbReference>
<proteinExistence type="predicted"/>
<dbReference type="GO" id="GO:0005634">
    <property type="term" value="C:nucleus"/>
    <property type="evidence" value="ECO:0007669"/>
    <property type="project" value="UniProtKB-SubCell"/>
</dbReference>
<dbReference type="GO" id="GO:0016740">
    <property type="term" value="F:transferase activity"/>
    <property type="evidence" value="ECO:0007669"/>
    <property type="project" value="UniProtKB-KW"/>
</dbReference>
<dbReference type="SMART" id="SM00249">
    <property type="entry name" value="PHD"/>
    <property type="match status" value="1"/>
</dbReference>
<dbReference type="SUPFAM" id="SSF47370">
    <property type="entry name" value="Bromodomain"/>
    <property type="match status" value="1"/>
</dbReference>
<reference evidence="15" key="1">
    <citation type="submission" date="2016-04" db="EMBL/GenBank/DDBJ databases">
        <title>Cephalotus genome sequencing.</title>
        <authorList>
            <person name="Fukushima K."/>
            <person name="Hasebe M."/>
            <person name="Fang X."/>
        </authorList>
    </citation>
    <scope>NUCLEOTIDE SEQUENCE [LARGE SCALE GENOMIC DNA]</scope>
    <source>
        <strain evidence="15">cv. St1</strain>
    </source>
</reference>
<feature type="compositionally biased region" description="Polar residues" evidence="12">
    <location>
        <begin position="2024"/>
        <end position="2035"/>
    </location>
</feature>
<dbReference type="GO" id="GO:0003677">
    <property type="term" value="F:DNA binding"/>
    <property type="evidence" value="ECO:0007669"/>
    <property type="project" value="UniProtKB-KW"/>
</dbReference>
<keyword evidence="5" id="KW-0862">Zinc</keyword>
<dbReference type="InterPro" id="IPR036427">
    <property type="entry name" value="Bromodomain-like_sf"/>
</dbReference>
<feature type="domain" description="PHD-type" evidence="13">
    <location>
        <begin position="1179"/>
        <end position="1229"/>
    </location>
</feature>
<dbReference type="InterPro" id="IPR028942">
    <property type="entry name" value="WHIM1_dom"/>
</dbReference>
<dbReference type="PROSITE" id="PS51542">
    <property type="entry name" value="FYRN"/>
    <property type="match status" value="1"/>
</dbReference>
<sequence>MELNNEEESRSTMPFCIDLNETPVTSPRSETLACYGDDVTPTVSDRRAGVEPSRCIALLDMNSFPPSEEDSGGREFSNSSYSNKDAVTCTNLVYMGDQLDFVKAASSVTGIVKSGFEDVVQQRLSFARLLREMDSSSVLRGRFWAADDPSHGIPFQNLTEVFLQHLREYIFNNHGILLEGWRVEFIYCQSRCQTFAVYCSPDGSRLDSMFDVACHLGLVSNICSLEPWDRSDEISLVQRGLHFRHKRKESSILSRPKNFRECQENLVSNLGGDFPLGVETADTQVCKLKSELRVTQSEENGGCGSPQFKDGFPVQFDDFCVHCVGEVDPRPSYHSSNQIWPVGYRSSWHDKITGSLFVCDIYDGGDSGPLFSVKRYPCSTQTIPMGSTVLSRRRSGPHDRRSKLESDDTFGSNDDEVSNIQMILSDQSPPHLEDDFLSGSGYNLDVVCSSKFMSSSLKDSICLLQSSAKIAPNILELADDVGEFLVEDRSSCLVWRKVAQTFAHVCGEVYKQTSVCRFYCKHDSCGMWSSASVPESVEASKSSDSLAKFCYLSVPITIQNFIRSKDELDTSSEVLVKWLDQDRFGLDIDFVQEIIEKLPEVHACADYSLLDKRSDKSTLQSVGSGFLLAKRKSDLHCEREADRMFKGYKRPRKQGFENSLTKDCPPGKPLSSKLPTDLIGEVLQSWELLWRFSDVLGLEEPLSFEELEEEIVNGYSISFRSSSAYTVPWEDQQPFISGEKGSLRGAANPKASDPYSRGPGVALTKIYCSLLKVLLGELHSKVAAPGDPNFDSGESKTRRRRKKDAEGLTFAKKAMLDLLPINELTWPELTRRYVLTVFSMGGNLDSTEITSREGCKVFHCLQGDRDSLPTLSDSLPILAGMEAEAMLLAEATKHIFGSSKNIIDVPSVDDNDIDACGASKTTRGNDGEIPEWAQVLEPVRKLPTNVGARIRKRVYEALEKDPPEWAKKILEHSISKAVYKGNASGPTKKAVLSLLADVCGENQSENRHQKPARKKKINGVNTLSDVIMKQCRKVLRLAAAADEGKVFCNLLGRTLLNSSDNDDEGLLGFPAMVSRPLDFRTIDLRLACGAYGGSHEAFLEDVREVWHHIRTAYGDQSDLIHLADALSQNFEVLYENEVLTLVPKLEYYANEEGLNSEARKEMEDILECASKIPKAPWEEGVCKVCGVDKDDDNVLLCDTCDSEYHTYCLNPPLARIPEGNWYCPSCVTGCCISQGVLQVPKVINQYRKRRYQGESTCRFLEILSRLATTMEMKEYWEYSVQEKILLLKFLCDELLNSANIREQLGHCASVSADLQHKWRSFKFREETLAGKAERLSECVPSERLSTSAGDQMVKPLNADAQVNQQSAKDYGLVMENPQNKVHLSISMINRESESEKSSNIDSMLPMHECFTSDTGRYQMVEHLHAMHMNSKNLSTDNQCIVQPGLNESQNNLEASFVSDEISVLRESIASLESQLLKVSLRKDLLGRDSAGRLYWFFSRPSTSPWVVVDSSTMVQQTSVVNGCDDSYFPFFGTESLLSFGGLNTSDPWFIYQSDAEIEELIGWLRDRVPREIELSDSISRWQKYGYSKSNKAGLFVQDESQSPLKPMNSEKTVNLNSPVTKAMNVLEKKHGPCWEPEATDTSLKQHQMTEVTCKERMYRCECLEPIWPSRNHCHFCHLSFSTENELKEHSGVCNSGAAASRKKVKDDFCKGKGMMRTDTSRGERSDKKGLGISGSVCHETGFGLIGFTKDVACPYDIEEISIKFVTKGSVKELIQEIGLIGSNGIPLFVPGPSPYLGDPTLSIISSWENEGHKGSTNVEDKLLQPINGNMKTRIKHENGTNNSTRCTANGNSEEVIRNERLKPNFMNERIDQFSLKHKNLKLGMGIGSCSIISDSSLRPLVGRGGQILRQLKINLLDMDAALPEEALKSSKASGEKRSAWRAFVKSAKSIFEMVQAVIVFENMIKTVSLRNGWWYWSSLSAAAKIATTSSLALRIYTLDAAIIYEKPFPPPASAEIPELGGNPEKNNSMKIPQTI</sequence>